<accession>A0AAC9JAV4</accession>
<sequence>MNNFSKIGLILVPFLASCSQSEKNTPLVVEVKNAAGGGSGEQVFELPLPEQYTGWKLKHHASEWVKDSEGRQVLLGAVSVAPGSSESLVIVAPEEVSNAYTQDRAHAELSIRTGGEWQDSAYSADSFSFEEVTAFTSPSQLTDHSYFLRYEGPGWESDRMGYRLYLDWRNAIDVFVKTNDNVVLPDVGQDGYDSYHSLSAWGGDALKVGKSLGVGALGRQTEAGVMHFQYVDKTHYTLVSNTQLRAEFDVIYEGWSSTDEKTDSVDVTTRYRIDAFDPTTHISVSVSEPSDNIVAGLVAHDGMQVIKSQQGEWGVVATWGSQSILTENDNLGLALFYRLDQVEEVFEGEYDHLVSFKPLTSLDYKILAVWPKRSSDVKTADAFETYLVNKLKMFSDPLVAVY</sequence>
<dbReference type="RefSeq" id="WP_071959432.1">
    <property type="nucleotide sequence ID" value="NZ_CP018024.1"/>
</dbReference>
<reference evidence="1 2" key="1">
    <citation type="submission" date="2016-11" db="EMBL/GenBank/DDBJ databases">
        <title>Networking in microbes: conjugative elements and plasmids in the genus Alteromonas.</title>
        <authorList>
            <person name="Lopez-Perez M."/>
            <person name="Ramon-Marco N."/>
            <person name="Rodriguez-Valera F."/>
        </authorList>
    </citation>
    <scope>NUCLEOTIDE SEQUENCE [LARGE SCALE GENOMIC DNA]</scope>
    <source>
        <strain evidence="1 2">CP48</strain>
    </source>
</reference>
<dbReference type="Pfam" id="PF16153">
    <property type="entry name" value="DUF4861"/>
    <property type="match status" value="1"/>
</dbReference>
<proteinExistence type="predicted"/>
<protein>
    <submittedName>
        <fullName evidence="1">DUF4861 domain-containing protein</fullName>
    </submittedName>
</protein>
<evidence type="ECO:0000313" key="2">
    <source>
        <dbReference type="Proteomes" id="UP000182101"/>
    </source>
</evidence>
<gene>
    <name evidence="1" type="ORF">BM524_10920</name>
</gene>
<dbReference type="PROSITE" id="PS51257">
    <property type="entry name" value="PROKAR_LIPOPROTEIN"/>
    <property type="match status" value="1"/>
</dbReference>
<name>A0AAC9JAV4_9ALTE</name>
<evidence type="ECO:0000313" key="1">
    <source>
        <dbReference type="EMBL" id="APD90265.1"/>
    </source>
</evidence>
<dbReference type="EMBL" id="CP018024">
    <property type="protein sequence ID" value="APD90265.1"/>
    <property type="molecule type" value="Genomic_DNA"/>
</dbReference>
<dbReference type="InterPro" id="IPR032342">
    <property type="entry name" value="DUF4861"/>
</dbReference>
<dbReference type="AlphaFoldDB" id="A0AAC9JAV4"/>
<organism evidence="1 2">
    <name type="scientific">Alteromonas mediterranea</name>
    <dbReference type="NCBI Taxonomy" id="314275"/>
    <lineage>
        <taxon>Bacteria</taxon>
        <taxon>Pseudomonadati</taxon>
        <taxon>Pseudomonadota</taxon>
        <taxon>Gammaproteobacteria</taxon>
        <taxon>Alteromonadales</taxon>
        <taxon>Alteromonadaceae</taxon>
        <taxon>Alteromonas/Salinimonas group</taxon>
        <taxon>Alteromonas</taxon>
    </lineage>
</organism>
<dbReference type="Proteomes" id="UP000182101">
    <property type="component" value="Chromosome"/>
</dbReference>